<feature type="region of interest" description="Disordered" evidence="17">
    <location>
        <begin position="208"/>
        <end position="255"/>
    </location>
</feature>
<evidence type="ECO:0000256" key="6">
    <source>
        <dbReference type="ARBA" id="ARBA00022490"/>
    </source>
</evidence>
<keyword evidence="13" id="KW-0106">Calcium</keyword>
<evidence type="ECO:0000256" key="4">
    <source>
        <dbReference type="ARBA" id="ARBA00004613"/>
    </source>
</evidence>
<keyword evidence="9" id="KW-0344">Guanine-nucleotide releasing factor</keyword>
<feature type="region of interest" description="Disordered" evidence="17">
    <location>
        <begin position="27"/>
        <end position="63"/>
    </location>
</feature>
<dbReference type="GO" id="GO:0005085">
    <property type="term" value="F:guanyl-nucleotide exchange factor activity"/>
    <property type="evidence" value="ECO:0007669"/>
    <property type="project" value="UniProtKB-KW"/>
</dbReference>
<dbReference type="Gene3D" id="1.10.238.10">
    <property type="entry name" value="EF-hand"/>
    <property type="match status" value="1"/>
</dbReference>
<dbReference type="GO" id="GO:0016020">
    <property type="term" value="C:membrane"/>
    <property type="evidence" value="ECO:0007669"/>
    <property type="project" value="UniProtKB-SubCell"/>
</dbReference>
<protein>
    <submittedName>
        <fullName evidence="20">CRE-NUCB-1 protein</fullName>
    </submittedName>
</protein>
<dbReference type="GO" id="GO:0070062">
    <property type="term" value="C:extracellular exosome"/>
    <property type="evidence" value="ECO:0007669"/>
    <property type="project" value="TreeGrafter"/>
</dbReference>
<evidence type="ECO:0000256" key="8">
    <source>
        <dbReference type="ARBA" id="ARBA00022553"/>
    </source>
</evidence>
<evidence type="ECO:0000256" key="12">
    <source>
        <dbReference type="ARBA" id="ARBA00022737"/>
    </source>
</evidence>
<sequence>MIKPLVILVVVLFNGIVCPPPLRQQAQQAQAQDNAQQHNQEATGQQQGEAAQNTEQQGEYDGRHPGYQFAYTKYLEEVVKILESDPKFNERLKNMKEDDIKAGNIADHIDDLPQEVFDKLHKAKFDEIERLRKQIEEQIKVGNLSESFLPTTNKFQLDGGAHNIKMPDHLDVQELEKFHKEDLRKLIQKTVADMNAMDDQRKEDFKQYEMKKQAEEDHKLAQMTPEDREKAKLEHEESIKRHNDHEKLKHPGSKDQLQEVWEESDHLEKDQYDPKTFFALHDLNGDGFWNDFELESLFQLELEKMYNETNPDDDMKERAEEMYRMREHVMKQIDVNQDRMISMEEFLNDADNQNSNPPKQQEAWEDLGQKKVYTDEELQQFEAQYAKQQGWGEHAYDPQQVASDQIHQQPAQQQPQVAQQQVHPAQQQPIQPVNNHAPPPVMNAQPHVQQQQPPQQTPQQPPQQPPQQNLPPVHHEPIQDHTKDPTYGI</sequence>
<evidence type="ECO:0000256" key="11">
    <source>
        <dbReference type="ARBA" id="ARBA00022729"/>
    </source>
</evidence>
<feature type="compositionally biased region" description="Low complexity" evidence="17">
    <location>
        <begin position="27"/>
        <end position="59"/>
    </location>
</feature>
<dbReference type="FunCoup" id="E3MPI6">
    <property type="interactions" value="2601"/>
</dbReference>
<evidence type="ECO:0000256" key="1">
    <source>
        <dbReference type="ARBA" id="ARBA00004170"/>
    </source>
</evidence>
<evidence type="ECO:0000256" key="3">
    <source>
        <dbReference type="ARBA" id="ARBA00004555"/>
    </source>
</evidence>
<proteinExistence type="inferred from homology"/>
<reference evidence="20" key="1">
    <citation type="submission" date="2007-07" db="EMBL/GenBank/DDBJ databases">
        <title>PCAP assembly of the Caenorhabditis remanei genome.</title>
        <authorList>
            <consortium name="The Caenorhabditis remanei Sequencing Consortium"/>
            <person name="Wilson R.K."/>
        </authorList>
    </citation>
    <scope>NUCLEOTIDE SEQUENCE [LARGE SCALE GENOMIC DNA]</scope>
    <source>
        <strain evidence="20">PB4641</strain>
    </source>
</reference>
<feature type="chain" id="PRO_5003177409" evidence="18">
    <location>
        <begin position="20"/>
        <end position="489"/>
    </location>
</feature>
<keyword evidence="7" id="KW-0964">Secreted</keyword>
<comment type="similarity">
    <text evidence="5">Belongs to the nucleobindin family.</text>
</comment>
<dbReference type="GO" id="GO:0003677">
    <property type="term" value="F:DNA binding"/>
    <property type="evidence" value="ECO:0007669"/>
    <property type="project" value="UniProtKB-KW"/>
</dbReference>
<keyword evidence="6" id="KW-0963">Cytoplasm</keyword>
<dbReference type="OMA" id="QETDTNH"/>
<dbReference type="STRING" id="31234.E3MPI6"/>
<evidence type="ECO:0000256" key="16">
    <source>
        <dbReference type="ARBA" id="ARBA00023136"/>
    </source>
</evidence>
<dbReference type="Pfam" id="PF25434">
    <property type="entry name" value="NUCB1_N"/>
    <property type="match status" value="1"/>
</dbReference>
<keyword evidence="8" id="KW-0597">Phosphoprotein</keyword>
<feature type="compositionally biased region" description="Pro residues" evidence="17">
    <location>
        <begin position="455"/>
        <end position="469"/>
    </location>
</feature>
<evidence type="ECO:0000256" key="13">
    <source>
        <dbReference type="ARBA" id="ARBA00022837"/>
    </source>
</evidence>
<feature type="region of interest" description="Disordered" evidence="17">
    <location>
        <begin position="400"/>
        <end position="489"/>
    </location>
</feature>
<dbReference type="PROSITE" id="PS00018">
    <property type="entry name" value="EF_HAND_1"/>
    <property type="match status" value="1"/>
</dbReference>
<dbReference type="InterPro" id="IPR011992">
    <property type="entry name" value="EF-hand-dom_pair"/>
</dbReference>
<dbReference type="GO" id="GO:0005794">
    <property type="term" value="C:Golgi apparatus"/>
    <property type="evidence" value="ECO:0007669"/>
    <property type="project" value="UniProtKB-SubCell"/>
</dbReference>
<keyword evidence="15" id="KW-0238">DNA-binding</keyword>
<feature type="compositionally biased region" description="Basic and acidic residues" evidence="17">
    <location>
        <begin position="473"/>
        <end position="489"/>
    </location>
</feature>
<evidence type="ECO:0000256" key="15">
    <source>
        <dbReference type="ARBA" id="ARBA00023125"/>
    </source>
</evidence>
<dbReference type="GO" id="GO:0005509">
    <property type="term" value="F:calcium ion binding"/>
    <property type="evidence" value="ECO:0007669"/>
    <property type="project" value="TreeGrafter"/>
</dbReference>
<dbReference type="InterPro" id="IPR057576">
    <property type="entry name" value="NUCB1_N"/>
</dbReference>
<feature type="domain" description="NUCB1-like N-terminal" evidence="19">
    <location>
        <begin position="44"/>
        <end position="191"/>
    </location>
</feature>
<dbReference type="eggNOG" id="KOG3866">
    <property type="taxonomic scope" value="Eukaryota"/>
</dbReference>
<feature type="compositionally biased region" description="Low complexity" evidence="17">
    <location>
        <begin position="405"/>
        <end position="433"/>
    </location>
</feature>
<dbReference type="OrthoDB" id="5982823at2759"/>
<dbReference type="HOGENOM" id="CLU_031153_1_1_1"/>
<dbReference type="InParanoid" id="E3MPI6"/>
<dbReference type="GO" id="GO:0005793">
    <property type="term" value="C:endoplasmic reticulum-Golgi intermediate compartment"/>
    <property type="evidence" value="ECO:0007669"/>
    <property type="project" value="TreeGrafter"/>
</dbReference>
<evidence type="ECO:0000256" key="7">
    <source>
        <dbReference type="ARBA" id="ARBA00022525"/>
    </source>
</evidence>
<feature type="compositionally biased region" description="Low complexity" evidence="17">
    <location>
        <begin position="445"/>
        <end position="454"/>
    </location>
</feature>
<dbReference type="AlphaFoldDB" id="E3MPI6"/>
<evidence type="ECO:0000256" key="2">
    <source>
        <dbReference type="ARBA" id="ARBA00004496"/>
    </source>
</evidence>
<dbReference type="InterPro" id="IPR018247">
    <property type="entry name" value="EF_Hand_1_Ca_BS"/>
</dbReference>
<evidence type="ECO:0000256" key="9">
    <source>
        <dbReference type="ARBA" id="ARBA00022658"/>
    </source>
</evidence>
<dbReference type="SUPFAM" id="SSF47473">
    <property type="entry name" value="EF-hand"/>
    <property type="match status" value="1"/>
</dbReference>
<dbReference type="PANTHER" id="PTHR19237:SF20">
    <property type="entry name" value="NUCLEOBINDIN 1"/>
    <property type="match status" value="1"/>
</dbReference>
<evidence type="ECO:0000259" key="19">
    <source>
        <dbReference type="Pfam" id="PF25434"/>
    </source>
</evidence>
<evidence type="ECO:0000256" key="18">
    <source>
        <dbReference type="SAM" id="SignalP"/>
    </source>
</evidence>
<evidence type="ECO:0000256" key="10">
    <source>
        <dbReference type="ARBA" id="ARBA00022723"/>
    </source>
</evidence>
<comment type="subcellular location">
    <subcellularLocation>
        <location evidence="2">Cytoplasm</location>
    </subcellularLocation>
    <subcellularLocation>
        <location evidence="3">Golgi apparatus</location>
    </subcellularLocation>
    <subcellularLocation>
        <location evidence="1">Membrane</location>
        <topology evidence="1">Peripheral membrane protein</topology>
    </subcellularLocation>
    <subcellularLocation>
        <location evidence="4">Secreted</location>
    </subcellularLocation>
</comment>
<evidence type="ECO:0000256" key="17">
    <source>
        <dbReference type="SAM" id="MobiDB-lite"/>
    </source>
</evidence>
<keyword evidence="14" id="KW-0333">Golgi apparatus</keyword>
<evidence type="ECO:0000256" key="14">
    <source>
        <dbReference type="ARBA" id="ARBA00023034"/>
    </source>
</evidence>
<keyword evidence="10" id="KW-0479">Metal-binding</keyword>
<keyword evidence="21" id="KW-1185">Reference proteome</keyword>
<gene>
    <name evidence="20" type="primary">Cre-nucb-1</name>
    <name evidence="20" type="ORF">CRE_08341</name>
</gene>
<keyword evidence="16" id="KW-0472">Membrane</keyword>
<evidence type="ECO:0000313" key="21">
    <source>
        <dbReference type="Proteomes" id="UP000008281"/>
    </source>
</evidence>
<dbReference type="InterPro" id="IPR040250">
    <property type="entry name" value="Nucleobindin"/>
</dbReference>
<dbReference type="EMBL" id="DS268463">
    <property type="protein sequence ID" value="EFP06551.1"/>
    <property type="molecule type" value="Genomic_DNA"/>
</dbReference>
<name>E3MPI6_CAERE</name>
<dbReference type="Proteomes" id="UP000008281">
    <property type="component" value="Unassembled WGS sequence"/>
</dbReference>
<keyword evidence="11 18" id="KW-0732">Signal</keyword>
<accession>E3MPI6</accession>
<dbReference type="FunFam" id="1.10.238.10:FF:000045">
    <property type="entry name" value="Nucleobindin 2"/>
    <property type="match status" value="1"/>
</dbReference>
<dbReference type="PANTHER" id="PTHR19237">
    <property type="entry name" value="NUCLEOBINDIN"/>
    <property type="match status" value="1"/>
</dbReference>
<keyword evidence="12" id="KW-0677">Repeat</keyword>
<organism evidence="21">
    <name type="scientific">Caenorhabditis remanei</name>
    <name type="common">Caenorhabditis vulgaris</name>
    <dbReference type="NCBI Taxonomy" id="31234"/>
    <lineage>
        <taxon>Eukaryota</taxon>
        <taxon>Metazoa</taxon>
        <taxon>Ecdysozoa</taxon>
        <taxon>Nematoda</taxon>
        <taxon>Chromadorea</taxon>
        <taxon>Rhabditida</taxon>
        <taxon>Rhabditina</taxon>
        <taxon>Rhabditomorpha</taxon>
        <taxon>Rhabditoidea</taxon>
        <taxon>Rhabditidae</taxon>
        <taxon>Peloderinae</taxon>
        <taxon>Caenorhabditis</taxon>
    </lineage>
</organism>
<evidence type="ECO:0000256" key="5">
    <source>
        <dbReference type="ARBA" id="ARBA00008063"/>
    </source>
</evidence>
<feature type="signal peptide" evidence="18">
    <location>
        <begin position="1"/>
        <end position="19"/>
    </location>
</feature>
<evidence type="ECO:0000313" key="20">
    <source>
        <dbReference type="EMBL" id="EFP06551.1"/>
    </source>
</evidence>